<proteinExistence type="predicted"/>
<dbReference type="EMBL" id="JAIWYP010000010">
    <property type="protein sequence ID" value="KAH3746338.1"/>
    <property type="molecule type" value="Genomic_DNA"/>
</dbReference>
<reference evidence="1" key="2">
    <citation type="submission" date="2020-11" db="EMBL/GenBank/DDBJ databases">
        <authorList>
            <person name="McCartney M.A."/>
            <person name="Auch B."/>
            <person name="Kono T."/>
            <person name="Mallez S."/>
            <person name="Becker A."/>
            <person name="Gohl D.M."/>
            <person name="Silverstein K.A.T."/>
            <person name="Koren S."/>
            <person name="Bechman K.B."/>
            <person name="Herman A."/>
            <person name="Abrahante J.E."/>
            <person name="Garbe J."/>
        </authorList>
    </citation>
    <scope>NUCLEOTIDE SEQUENCE</scope>
    <source>
        <strain evidence="1">Duluth1</strain>
        <tissue evidence="1">Whole animal</tissue>
    </source>
</reference>
<accession>A0A9D4DCY6</accession>
<dbReference type="AlphaFoldDB" id="A0A9D4DCY6"/>
<keyword evidence="2" id="KW-1185">Reference proteome</keyword>
<sequence length="72" mass="7793">MESPTAPSLSESTISLSKETIVAIFRTHIESIVENVVSSVIAKFPSKLEALEHANTQLINENSKLKATIGLK</sequence>
<reference evidence="1" key="1">
    <citation type="journal article" date="2019" name="bioRxiv">
        <title>The Genome of the Zebra Mussel, Dreissena polymorpha: A Resource for Invasive Species Research.</title>
        <authorList>
            <person name="McCartney M.A."/>
            <person name="Auch B."/>
            <person name="Kono T."/>
            <person name="Mallez S."/>
            <person name="Zhang Y."/>
            <person name="Obille A."/>
            <person name="Becker A."/>
            <person name="Abrahante J.E."/>
            <person name="Garbe J."/>
            <person name="Badalamenti J.P."/>
            <person name="Herman A."/>
            <person name="Mangelson H."/>
            <person name="Liachko I."/>
            <person name="Sullivan S."/>
            <person name="Sone E.D."/>
            <person name="Koren S."/>
            <person name="Silverstein K.A.T."/>
            <person name="Beckman K.B."/>
            <person name="Gohl D.M."/>
        </authorList>
    </citation>
    <scope>NUCLEOTIDE SEQUENCE</scope>
    <source>
        <strain evidence="1">Duluth1</strain>
        <tissue evidence="1">Whole animal</tissue>
    </source>
</reference>
<name>A0A9D4DCY6_DREPO</name>
<protein>
    <submittedName>
        <fullName evidence="1">Uncharacterized protein</fullName>
    </submittedName>
</protein>
<gene>
    <name evidence="1" type="ORF">DPMN_180745</name>
</gene>
<evidence type="ECO:0000313" key="1">
    <source>
        <dbReference type="EMBL" id="KAH3746338.1"/>
    </source>
</evidence>
<comment type="caution">
    <text evidence="1">The sequence shown here is derived from an EMBL/GenBank/DDBJ whole genome shotgun (WGS) entry which is preliminary data.</text>
</comment>
<organism evidence="1 2">
    <name type="scientific">Dreissena polymorpha</name>
    <name type="common">Zebra mussel</name>
    <name type="synonym">Mytilus polymorpha</name>
    <dbReference type="NCBI Taxonomy" id="45954"/>
    <lineage>
        <taxon>Eukaryota</taxon>
        <taxon>Metazoa</taxon>
        <taxon>Spiralia</taxon>
        <taxon>Lophotrochozoa</taxon>
        <taxon>Mollusca</taxon>
        <taxon>Bivalvia</taxon>
        <taxon>Autobranchia</taxon>
        <taxon>Heteroconchia</taxon>
        <taxon>Euheterodonta</taxon>
        <taxon>Imparidentia</taxon>
        <taxon>Neoheterodontei</taxon>
        <taxon>Myida</taxon>
        <taxon>Dreissenoidea</taxon>
        <taxon>Dreissenidae</taxon>
        <taxon>Dreissena</taxon>
    </lineage>
</organism>
<evidence type="ECO:0000313" key="2">
    <source>
        <dbReference type="Proteomes" id="UP000828390"/>
    </source>
</evidence>
<dbReference type="Proteomes" id="UP000828390">
    <property type="component" value="Unassembled WGS sequence"/>
</dbReference>